<evidence type="ECO:0000256" key="2">
    <source>
        <dbReference type="ARBA" id="ARBA00008307"/>
    </source>
</evidence>
<evidence type="ECO:0000313" key="11">
    <source>
        <dbReference type="EMBL" id="CAB3996327.1"/>
    </source>
</evidence>
<keyword evidence="6" id="KW-0547">Nucleotide-binding</keyword>
<protein>
    <submittedName>
        <fullName evidence="11">Mab-21-like 2</fullName>
    </submittedName>
</protein>
<keyword evidence="7" id="KW-0067">ATP-binding</keyword>
<dbReference type="InterPro" id="IPR046903">
    <property type="entry name" value="Mab-21-like_nuc_Trfase"/>
</dbReference>
<reference evidence="11" key="1">
    <citation type="submission" date="2020-04" db="EMBL/GenBank/DDBJ databases">
        <authorList>
            <person name="Alioto T."/>
            <person name="Alioto T."/>
            <person name="Gomez Garrido J."/>
        </authorList>
    </citation>
    <scope>NUCLEOTIDE SEQUENCE</scope>
    <source>
        <strain evidence="11">A484AB</strain>
    </source>
</reference>
<name>A0A7D9I3M0_PARCT</name>
<sequence>MMNVLRSAFQKSKKYDIQEEITPDVTKIRYSAIEQDLTKAATELNDINKELSPHVIDVFQALGNYDVRFDFDPFSIDDCRCNIVSPREVNVLCSLKHVPLQSLVIEEDSLPGRVKLKLKDDFVQNQETASLETRLRGSFKNIWKREMNTSTMMNALRSAFQKSKKYDIQEEITPGVTKIEYSAIEQDLTKAATELNDINKELSPHVIDVFQALGNYDVRFDFDPFSIDDCRCNIVSPREVNVLCSLKHVPLQSLVIEEDSLPGRVKLKLKDDFVQKFDDVCWEDFLDTTSEGRYFDSTKVHECLSKAIRHAVHEVRADMVNVSVGVLESSKMISLLFQLSKDAMYIVNLFPSIRVNYSCENFQYLLKHFSTLPETVLDECHLQQGIHVVARPNTNSEDENKFWSITFSDIERRLVLSEMFECAKDCLICLNEIFKSPLYGVERKRLSNYQIQAVVLQEIFARPNSKAWEKKCLPKRLLGVRSSLNACLRMGKCKDVFTGVNLFEGMSQGTLDEIAKFLQGFY</sequence>
<dbReference type="Gene3D" id="1.10.1410.40">
    <property type="match status" value="1"/>
</dbReference>
<dbReference type="Pfam" id="PF03281">
    <property type="entry name" value="Mab-21"/>
    <property type="match status" value="1"/>
</dbReference>
<proteinExistence type="inferred from homology"/>
<dbReference type="GO" id="GO:0016779">
    <property type="term" value="F:nucleotidyltransferase activity"/>
    <property type="evidence" value="ECO:0007669"/>
    <property type="project" value="UniProtKB-KW"/>
</dbReference>
<dbReference type="PANTHER" id="PTHR10656:SF42">
    <property type="entry name" value="CYCLIC GMP-AMP SYNTHASE-LIKE PROTEIN-RELATED"/>
    <property type="match status" value="1"/>
</dbReference>
<feature type="domain" description="Mab-21-like nucleotidyltransferase" evidence="9">
    <location>
        <begin position="234"/>
        <end position="414"/>
    </location>
</feature>
<evidence type="ECO:0000259" key="10">
    <source>
        <dbReference type="Pfam" id="PF20266"/>
    </source>
</evidence>
<evidence type="ECO:0000256" key="8">
    <source>
        <dbReference type="ARBA" id="ARBA00022842"/>
    </source>
</evidence>
<evidence type="ECO:0000256" key="6">
    <source>
        <dbReference type="ARBA" id="ARBA00022741"/>
    </source>
</evidence>
<comment type="cofactor">
    <cofactor evidence="1">
        <name>Mg(2+)</name>
        <dbReference type="ChEBI" id="CHEBI:18420"/>
    </cofactor>
</comment>
<dbReference type="InterPro" id="IPR046906">
    <property type="entry name" value="Mab-21_HhH/H2TH-like"/>
</dbReference>
<dbReference type="GO" id="GO:0046872">
    <property type="term" value="F:metal ion binding"/>
    <property type="evidence" value="ECO:0007669"/>
    <property type="project" value="UniProtKB-KW"/>
</dbReference>
<evidence type="ECO:0000256" key="7">
    <source>
        <dbReference type="ARBA" id="ARBA00022840"/>
    </source>
</evidence>
<evidence type="ECO:0000313" key="12">
    <source>
        <dbReference type="Proteomes" id="UP001152795"/>
    </source>
</evidence>
<evidence type="ECO:0000256" key="5">
    <source>
        <dbReference type="ARBA" id="ARBA00022723"/>
    </source>
</evidence>
<dbReference type="Pfam" id="PF20266">
    <property type="entry name" value="Mab-21_C"/>
    <property type="match status" value="1"/>
</dbReference>
<keyword evidence="12" id="KW-1185">Reference proteome</keyword>
<feature type="domain" description="Mab-21-like HhH/H2TH-like" evidence="10">
    <location>
        <begin position="422"/>
        <end position="518"/>
    </location>
</feature>
<evidence type="ECO:0000256" key="3">
    <source>
        <dbReference type="ARBA" id="ARBA00022679"/>
    </source>
</evidence>
<dbReference type="InterPro" id="IPR024810">
    <property type="entry name" value="MAB21L/cGLR"/>
</dbReference>
<dbReference type="GO" id="GO:0005524">
    <property type="term" value="F:ATP binding"/>
    <property type="evidence" value="ECO:0007669"/>
    <property type="project" value="UniProtKB-KW"/>
</dbReference>
<keyword evidence="5" id="KW-0479">Metal-binding</keyword>
<evidence type="ECO:0000256" key="4">
    <source>
        <dbReference type="ARBA" id="ARBA00022695"/>
    </source>
</evidence>
<evidence type="ECO:0000256" key="1">
    <source>
        <dbReference type="ARBA" id="ARBA00001946"/>
    </source>
</evidence>
<evidence type="ECO:0000259" key="9">
    <source>
        <dbReference type="Pfam" id="PF03281"/>
    </source>
</evidence>
<comment type="similarity">
    <text evidence="2">Belongs to the mab-21 family.</text>
</comment>
<gene>
    <name evidence="11" type="ORF">PACLA_8A080250</name>
</gene>
<keyword evidence="4" id="KW-0548">Nucleotidyltransferase</keyword>
<dbReference type="Proteomes" id="UP001152795">
    <property type="component" value="Unassembled WGS sequence"/>
</dbReference>
<accession>A0A7D9I3M0</accession>
<dbReference type="OrthoDB" id="10418955at2759"/>
<keyword evidence="3" id="KW-0808">Transferase</keyword>
<dbReference type="EMBL" id="CACRXK020002847">
    <property type="protein sequence ID" value="CAB3996327.1"/>
    <property type="molecule type" value="Genomic_DNA"/>
</dbReference>
<organism evidence="11 12">
    <name type="scientific">Paramuricea clavata</name>
    <name type="common">Red gorgonian</name>
    <name type="synonym">Violescent sea-whip</name>
    <dbReference type="NCBI Taxonomy" id="317549"/>
    <lineage>
        <taxon>Eukaryota</taxon>
        <taxon>Metazoa</taxon>
        <taxon>Cnidaria</taxon>
        <taxon>Anthozoa</taxon>
        <taxon>Octocorallia</taxon>
        <taxon>Malacalcyonacea</taxon>
        <taxon>Plexauridae</taxon>
        <taxon>Paramuricea</taxon>
    </lineage>
</organism>
<dbReference type="SMART" id="SM01265">
    <property type="entry name" value="Mab-21"/>
    <property type="match status" value="1"/>
</dbReference>
<keyword evidence="8" id="KW-0460">Magnesium</keyword>
<dbReference type="PANTHER" id="PTHR10656">
    <property type="entry name" value="CELL FATE DETERMINING PROTEIN MAB21-RELATED"/>
    <property type="match status" value="1"/>
</dbReference>
<comment type="caution">
    <text evidence="11">The sequence shown here is derived from an EMBL/GenBank/DDBJ whole genome shotgun (WGS) entry which is preliminary data.</text>
</comment>
<dbReference type="Gene3D" id="3.30.460.90">
    <property type="match status" value="1"/>
</dbReference>
<dbReference type="AlphaFoldDB" id="A0A7D9I3M0"/>